<evidence type="ECO:0000313" key="1">
    <source>
        <dbReference type="EMBL" id="OPJ67571.1"/>
    </source>
</evidence>
<reference evidence="1 2" key="1">
    <citation type="submission" date="2016-02" db="EMBL/GenBank/DDBJ databases">
        <title>Band-tailed pigeon sequencing and assembly.</title>
        <authorList>
            <person name="Soares A.E."/>
            <person name="Novak B.J."/>
            <person name="Rice E.S."/>
            <person name="O'Connell B."/>
            <person name="Chang D."/>
            <person name="Weber S."/>
            <person name="Shapiro B."/>
        </authorList>
    </citation>
    <scope>NUCLEOTIDE SEQUENCE [LARGE SCALE GENOMIC DNA]</scope>
    <source>
        <strain evidence="1">BTP2013</strain>
        <tissue evidence="1">Blood</tissue>
    </source>
</reference>
<keyword evidence="2" id="KW-1185">Reference proteome</keyword>
<dbReference type="AlphaFoldDB" id="A0A1V4J5U5"/>
<dbReference type="Proteomes" id="UP000190648">
    <property type="component" value="Unassembled WGS sequence"/>
</dbReference>
<accession>A0A1V4J5U5</accession>
<gene>
    <name evidence="1" type="ORF">AV530_001857</name>
</gene>
<proteinExistence type="predicted"/>
<dbReference type="EMBL" id="LSYS01008925">
    <property type="protein sequence ID" value="OPJ67571.1"/>
    <property type="molecule type" value="Genomic_DNA"/>
</dbReference>
<protein>
    <submittedName>
        <fullName evidence="1">Uncharacterized protein</fullName>
    </submittedName>
</protein>
<comment type="caution">
    <text evidence="1">The sequence shown here is derived from an EMBL/GenBank/DDBJ whole genome shotgun (WGS) entry which is preliminary data.</text>
</comment>
<organism evidence="1 2">
    <name type="scientific">Patagioenas fasciata monilis</name>
    <dbReference type="NCBI Taxonomy" id="372326"/>
    <lineage>
        <taxon>Eukaryota</taxon>
        <taxon>Metazoa</taxon>
        <taxon>Chordata</taxon>
        <taxon>Craniata</taxon>
        <taxon>Vertebrata</taxon>
        <taxon>Euteleostomi</taxon>
        <taxon>Archelosauria</taxon>
        <taxon>Archosauria</taxon>
        <taxon>Dinosauria</taxon>
        <taxon>Saurischia</taxon>
        <taxon>Theropoda</taxon>
        <taxon>Coelurosauria</taxon>
        <taxon>Aves</taxon>
        <taxon>Neognathae</taxon>
        <taxon>Neoaves</taxon>
        <taxon>Columbimorphae</taxon>
        <taxon>Columbiformes</taxon>
        <taxon>Columbidae</taxon>
        <taxon>Patagioenas</taxon>
    </lineage>
</organism>
<evidence type="ECO:0000313" key="2">
    <source>
        <dbReference type="Proteomes" id="UP000190648"/>
    </source>
</evidence>
<name>A0A1V4J5U5_PATFA</name>
<sequence>MRCYSVHSGVSVRASVFCPNCRGSAPDNSSCCDHLPKLKQPVRVSPTVLLWPAASSCTHLSVRSLHCQPLPGCAAWHGETKPTESARKTRRRPLLYTLAWAAAGGSECQTINESSPVNRHPCQWDGGVCAHAHMGRSIMYEKRLCLSCPAVVAGKEMQ</sequence>